<dbReference type="Gene3D" id="3.40.630.30">
    <property type="match status" value="1"/>
</dbReference>
<dbReference type="EMBL" id="CAJOBJ010008810">
    <property type="protein sequence ID" value="CAF4122081.1"/>
    <property type="molecule type" value="Genomic_DNA"/>
</dbReference>
<comment type="caution">
    <text evidence="9">The sequence shown here is derived from an EMBL/GenBank/DDBJ whole genome shotgun (WGS) entry which is preliminary data.</text>
</comment>
<dbReference type="Proteomes" id="UP000663856">
    <property type="component" value="Unassembled WGS sequence"/>
</dbReference>
<evidence type="ECO:0000313" key="4">
    <source>
        <dbReference type="EMBL" id="CAF1934953.1"/>
    </source>
</evidence>
<evidence type="ECO:0000313" key="12">
    <source>
        <dbReference type="Proteomes" id="UP000663842"/>
    </source>
</evidence>
<reference evidence="9" key="1">
    <citation type="submission" date="2021-02" db="EMBL/GenBank/DDBJ databases">
        <authorList>
            <person name="Nowell W R."/>
        </authorList>
    </citation>
    <scope>NUCLEOTIDE SEQUENCE</scope>
</reference>
<dbReference type="EMBL" id="CAJOBG010002494">
    <property type="protein sequence ID" value="CAF4010468.1"/>
    <property type="molecule type" value="Genomic_DNA"/>
</dbReference>
<dbReference type="Proteomes" id="UP000663866">
    <property type="component" value="Unassembled WGS sequence"/>
</dbReference>
<dbReference type="EMBL" id="CAJNRE010012954">
    <property type="protein sequence ID" value="CAF2115085.1"/>
    <property type="molecule type" value="Genomic_DNA"/>
</dbReference>
<dbReference type="Pfam" id="PF00583">
    <property type="entry name" value="Acetyltransf_1"/>
    <property type="match status" value="1"/>
</dbReference>
<dbReference type="EMBL" id="CAJOBH010081951">
    <property type="protein sequence ID" value="CAF4521399.1"/>
    <property type="molecule type" value="Genomic_DNA"/>
</dbReference>
<dbReference type="Proteomes" id="UP000681967">
    <property type="component" value="Unassembled WGS sequence"/>
</dbReference>
<dbReference type="AlphaFoldDB" id="A0A820D547"/>
<dbReference type="EMBL" id="CAJOBF010006955">
    <property type="protein sequence ID" value="CAF4219937.1"/>
    <property type="molecule type" value="Genomic_DNA"/>
</dbReference>
<gene>
    <name evidence="11" type="ORF">BYL167_LOCUS36922</name>
    <name evidence="2" type="ORF">CJN711_LOCUS7486</name>
    <name evidence="8" type="ORF">GIL414_LOCUS18097</name>
    <name evidence="3" type="ORF">KQP761_LOCUS23358</name>
    <name evidence="5" type="ORF">MBJ925_LOCUS24802</name>
    <name evidence="7" type="ORF">OVN521_LOCUS15588</name>
    <name evidence="10" type="ORF">SMN809_LOCUS33914</name>
    <name evidence="9" type="ORF">UXM345_LOCUS29041</name>
    <name evidence="4" type="ORF">WKI299_LOCUS1273</name>
    <name evidence="6" type="ORF">XDN619_LOCUS30032</name>
</gene>
<evidence type="ECO:0000259" key="1">
    <source>
        <dbReference type="PROSITE" id="PS51186"/>
    </source>
</evidence>
<proteinExistence type="predicted"/>
<dbReference type="Proteomes" id="UP000663855">
    <property type="component" value="Unassembled WGS sequence"/>
</dbReference>
<dbReference type="EMBL" id="CAJNOW010012514">
    <property type="protein sequence ID" value="CAF1610903.1"/>
    <property type="molecule type" value="Genomic_DNA"/>
</dbReference>
<name>A0A820D547_9BILA</name>
<dbReference type="SUPFAM" id="SSF55729">
    <property type="entry name" value="Acyl-CoA N-acyltransferases (Nat)"/>
    <property type="match status" value="1"/>
</dbReference>
<dbReference type="PROSITE" id="PS51186">
    <property type="entry name" value="GNAT"/>
    <property type="match status" value="1"/>
</dbReference>
<evidence type="ECO:0000313" key="8">
    <source>
        <dbReference type="EMBL" id="CAF4122081.1"/>
    </source>
</evidence>
<evidence type="ECO:0000313" key="13">
    <source>
        <dbReference type="Proteomes" id="UP000663866"/>
    </source>
</evidence>
<dbReference type="Proteomes" id="UP000663887">
    <property type="component" value="Unassembled WGS sequence"/>
</dbReference>
<organism evidence="9 12">
    <name type="scientific">Rotaria magnacalcarata</name>
    <dbReference type="NCBI Taxonomy" id="392030"/>
    <lineage>
        <taxon>Eukaryota</taxon>
        <taxon>Metazoa</taxon>
        <taxon>Spiralia</taxon>
        <taxon>Gnathifera</taxon>
        <taxon>Rotifera</taxon>
        <taxon>Eurotatoria</taxon>
        <taxon>Bdelloidea</taxon>
        <taxon>Philodinida</taxon>
        <taxon>Philodinidae</taxon>
        <taxon>Rotaria</taxon>
    </lineage>
</organism>
<keyword evidence="13" id="KW-1185">Reference proteome</keyword>
<dbReference type="EMBL" id="CAJNRG010014877">
    <property type="protein sequence ID" value="CAF2158183.1"/>
    <property type="molecule type" value="Genomic_DNA"/>
</dbReference>
<protein>
    <recommendedName>
        <fullName evidence="1">N-acetyltransferase domain-containing protein</fullName>
    </recommendedName>
</protein>
<evidence type="ECO:0000313" key="10">
    <source>
        <dbReference type="EMBL" id="CAF4478191.1"/>
    </source>
</evidence>
<dbReference type="InterPro" id="IPR000182">
    <property type="entry name" value="GNAT_dom"/>
</dbReference>
<dbReference type="Proteomes" id="UP000663834">
    <property type="component" value="Unassembled WGS sequence"/>
</dbReference>
<evidence type="ECO:0000313" key="7">
    <source>
        <dbReference type="EMBL" id="CAF4010468.1"/>
    </source>
</evidence>
<dbReference type="CDD" id="cd04301">
    <property type="entry name" value="NAT_SF"/>
    <property type="match status" value="1"/>
</dbReference>
<dbReference type="Proteomes" id="UP000676336">
    <property type="component" value="Unassembled WGS sequence"/>
</dbReference>
<evidence type="ECO:0000313" key="6">
    <source>
        <dbReference type="EMBL" id="CAF2158183.1"/>
    </source>
</evidence>
<dbReference type="Proteomes" id="UP000681720">
    <property type="component" value="Unassembled WGS sequence"/>
</dbReference>
<dbReference type="OrthoDB" id="5689at2759"/>
<evidence type="ECO:0000313" key="9">
    <source>
        <dbReference type="EMBL" id="CAF4219937.1"/>
    </source>
</evidence>
<dbReference type="EMBL" id="CAJNOV010002556">
    <property type="protein sequence ID" value="CAF1107905.1"/>
    <property type="molecule type" value="Genomic_DNA"/>
</dbReference>
<accession>A0A820D547</accession>
<evidence type="ECO:0000313" key="5">
    <source>
        <dbReference type="EMBL" id="CAF2115085.1"/>
    </source>
</evidence>
<dbReference type="InterPro" id="IPR016181">
    <property type="entry name" value="Acyl_CoA_acyltransferase"/>
</dbReference>
<dbReference type="Proteomes" id="UP000663824">
    <property type="component" value="Unassembled WGS sequence"/>
</dbReference>
<dbReference type="EMBL" id="CAJOBI010075989">
    <property type="protein sequence ID" value="CAF4478191.1"/>
    <property type="molecule type" value="Genomic_DNA"/>
</dbReference>
<evidence type="ECO:0000313" key="11">
    <source>
        <dbReference type="EMBL" id="CAF4521399.1"/>
    </source>
</evidence>
<sequence length="216" mass="24662">MANNSSSRQGQLFDDYSNPDANLYFVSHNDIEELCKVINWAYRGKPSASSPEESYSGWIGEQHLLKGARITFEELRQLIDDEQHTVVLVAKLKIPSGPKIVGCWKISTYDKNLQMTDEEKQDVAVEFGLNAVDPDYQSRGIGTLLYNGAVRIAKEYFNAQRVYSRIIRSKQNQIEWCLRQGFMDTGRLVPLPSKVQLQAKVDLNELQFSVLTKRLQ</sequence>
<dbReference type="Proteomes" id="UP000663842">
    <property type="component" value="Unassembled WGS sequence"/>
</dbReference>
<dbReference type="EMBL" id="CAJNRF010000069">
    <property type="protein sequence ID" value="CAF1934953.1"/>
    <property type="molecule type" value="Genomic_DNA"/>
</dbReference>
<feature type="domain" description="N-acetyltransferase" evidence="1">
    <location>
        <begin position="21"/>
        <end position="204"/>
    </location>
</feature>
<evidence type="ECO:0000313" key="2">
    <source>
        <dbReference type="EMBL" id="CAF1107905.1"/>
    </source>
</evidence>
<dbReference type="GO" id="GO:0016747">
    <property type="term" value="F:acyltransferase activity, transferring groups other than amino-acyl groups"/>
    <property type="evidence" value="ECO:0007669"/>
    <property type="project" value="InterPro"/>
</dbReference>
<evidence type="ECO:0000313" key="3">
    <source>
        <dbReference type="EMBL" id="CAF1610903.1"/>
    </source>
</evidence>